<evidence type="ECO:0000313" key="3">
    <source>
        <dbReference type="Proteomes" id="UP000254707"/>
    </source>
</evidence>
<organism evidence="2 3">
    <name type="scientific">Staphylococcus saprophyticus</name>
    <dbReference type="NCBI Taxonomy" id="29385"/>
    <lineage>
        <taxon>Bacteria</taxon>
        <taxon>Bacillati</taxon>
        <taxon>Bacillota</taxon>
        <taxon>Bacilli</taxon>
        <taxon>Bacillales</taxon>
        <taxon>Staphylococcaceae</taxon>
        <taxon>Staphylococcus</taxon>
    </lineage>
</organism>
<gene>
    <name evidence="2" type="ORF">NCTC7688_02174</name>
</gene>
<evidence type="ECO:0000313" key="2">
    <source>
        <dbReference type="EMBL" id="SUM83674.1"/>
    </source>
</evidence>
<dbReference type="RefSeq" id="WP_180373857.1">
    <property type="nucleotide sequence ID" value="NZ_JALKMH010000001.1"/>
</dbReference>
<keyword evidence="1" id="KW-0812">Transmembrane</keyword>
<proteinExistence type="predicted"/>
<dbReference type="EMBL" id="UHED01000001">
    <property type="protein sequence ID" value="SUM83674.1"/>
    <property type="molecule type" value="Genomic_DNA"/>
</dbReference>
<name>A0A380HRP0_STASA</name>
<keyword evidence="1" id="KW-1133">Transmembrane helix</keyword>
<sequence length="50" mass="5751">MDEILEDIKKSAWNFITLIISVFLFFTLKSTADSFVSQYGAKVKVKNLFC</sequence>
<evidence type="ECO:0000256" key="1">
    <source>
        <dbReference type="SAM" id="Phobius"/>
    </source>
</evidence>
<protein>
    <submittedName>
        <fullName evidence="2">Uncharacterized protein</fullName>
    </submittedName>
</protein>
<dbReference type="AlphaFoldDB" id="A0A380HRP0"/>
<reference evidence="2 3" key="1">
    <citation type="submission" date="2018-06" db="EMBL/GenBank/DDBJ databases">
        <authorList>
            <consortium name="Pathogen Informatics"/>
            <person name="Doyle S."/>
        </authorList>
    </citation>
    <scope>NUCLEOTIDE SEQUENCE [LARGE SCALE GENOMIC DNA]</scope>
    <source>
        <strain evidence="2 3">NCTC7688</strain>
    </source>
</reference>
<keyword evidence="1" id="KW-0472">Membrane</keyword>
<feature type="transmembrane region" description="Helical" evidence="1">
    <location>
        <begin position="12"/>
        <end position="28"/>
    </location>
</feature>
<dbReference type="Proteomes" id="UP000254707">
    <property type="component" value="Unassembled WGS sequence"/>
</dbReference>
<accession>A0A380HRP0</accession>